<dbReference type="Gene3D" id="3.40.50.12580">
    <property type="match status" value="1"/>
</dbReference>
<proteinExistence type="inferred from homology"/>
<dbReference type="InterPro" id="IPR051612">
    <property type="entry name" value="Teichoic_Acid_Biosynth"/>
</dbReference>
<comment type="subcellular location">
    <subcellularLocation>
        <location evidence="1">Cell membrane</location>
        <topology evidence="1">Peripheral membrane protein</topology>
    </subcellularLocation>
</comment>
<evidence type="ECO:0000256" key="3">
    <source>
        <dbReference type="ARBA" id="ARBA00022475"/>
    </source>
</evidence>
<protein>
    <submittedName>
        <fullName evidence="7">CDP-glycerol:poly(Glycerophosphate) glycerophosphotransferase</fullName>
        <ecNumber evidence="7">2.7.8.12</ecNumber>
    </submittedName>
</protein>
<dbReference type="EMBL" id="CACRTF010000014">
    <property type="protein sequence ID" value="VYT36609.1"/>
    <property type="molecule type" value="Genomic_DNA"/>
</dbReference>
<dbReference type="InterPro" id="IPR043148">
    <property type="entry name" value="TagF_C"/>
</dbReference>
<dbReference type="GO" id="GO:0047355">
    <property type="term" value="F:CDP-glycerol glycerophosphotransferase activity"/>
    <property type="evidence" value="ECO:0007669"/>
    <property type="project" value="UniProtKB-EC"/>
</dbReference>
<dbReference type="PANTHER" id="PTHR37316">
    <property type="entry name" value="TEICHOIC ACID GLYCEROL-PHOSPHATE PRIMASE"/>
    <property type="match status" value="1"/>
</dbReference>
<dbReference type="Gene3D" id="3.40.50.11820">
    <property type="match status" value="1"/>
</dbReference>
<keyword evidence="5" id="KW-0777">Teichoic acid biosynthesis</keyword>
<dbReference type="InterPro" id="IPR043149">
    <property type="entry name" value="TagF_N"/>
</dbReference>
<dbReference type="GeneID" id="23116335"/>
<dbReference type="AlphaFoldDB" id="A0A6N2W1N7"/>
<evidence type="ECO:0000256" key="2">
    <source>
        <dbReference type="ARBA" id="ARBA00010488"/>
    </source>
</evidence>
<sequence>MLKEYQNIAYLELSQISEFLNKKIIIYGAGIYATMLFSFFKMEGLEDNVVCFAVSDKKENHNFINGKPVMSFDAISINYDKTMIIIAMNKENANAVLEKLNWDNKRSLYYFSEVCFKEARERIKEKIYEKYTTYPIQKNKVFFYCYEGMGYRCNCKYIAEKLLKGHYPVQLVWALTDIEDKADIPQPIKTVMINTEEYYKELYTSSVIIENDGMDSWVYKREGQYCINTWHGYGPFKMVNASLAGIDSNSMKNLYSYYDLFLTASRFYSQVYRASFCYVGEVLECGAPRNDIFFTGKNRKESIYHLYGIQEEKKILLFAPTFRYNHESAFGKYRIDMCKILGALRNRFKNEFVLLYRFHHQLYNSKERIEFYENGIDVTLYPDIQELLVAADVVITDYSSLMWDFSLQRKPVFLYQSDAKEYENNRGFYAPVSEWPYPQAHTQDELIELIEHFDNEAYLRELNLFLEKYGSCDDGHASERVVKRIMEVVER</sequence>
<evidence type="ECO:0000256" key="4">
    <source>
        <dbReference type="ARBA" id="ARBA00022679"/>
    </source>
</evidence>
<evidence type="ECO:0000313" key="7">
    <source>
        <dbReference type="EMBL" id="VYT36609.1"/>
    </source>
</evidence>
<dbReference type="EC" id="2.7.8.12" evidence="7"/>
<accession>A0A6N2W1N7</accession>
<gene>
    <name evidence="7" type="primary">tagF</name>
    <name evidence="7" type="ORF">CBLFYP116_03235</name>
</gene>
<keyword evidence="3" id="KW-1003">Cell membrane</keyword>
<dbReference type="InterPro" id="IPR007554">
    <property type="entry name" value="Glycerophosphate_synth"/>
</dbReference>
<comment type="similarity">
    <text evidence="2">Belongs to the CDP-glycerol glycerophosphotransferase family.</text>
</comment>
<organism evidence="7">
    <name type="scientific">Enterocloster bolteae</name>
    <dbReference type="NCBI Taxonomy" id="208479"/>
    <lineage>
        <taxon>Bacteria</taxon>
        <taxon>Bacillati</taxon>
        <taxon>Bacillota</taxon>
        <taxon>Clostridia</taxon>
        <taxon>Lachnospirales</taxon>
        <taxon>Lachnospiraceae</taxon>
        <taxon>Enterocloster</taxon>
    </lineage>
</organism>
<dbReference type="GO" id="GO:0005886">
    <property type="term" value="C:plasma membrane"/>
    <property type="evidence" value="ECO:0007669"/>
    <property type="project" value="UniProtKB-SubCell"/>
</dbReference>
<keyword evidence="4 7" id="KW-0808">Transferase</keyword>
<evidence type="ECO:0000256" key="1">
    <source>
        <dbReference type="ARBA" id="ARBA00004202"/>
    </source>
</evidence>
<dbReference type="RefSeq" id="WP_002577833.1">
    <property type="nucleotide sequence ID" value="NZ_BAABZS010000001.1"/>
</dbReference>
<name>A0A6N2W1N7_9FIRM</name>
<dbReference type="SUPFAM" id="SSF53756">
    <property type="entry name" value="UDP-Glycosyltransferase/glycogen phosphorylase"/>
    <property type="match status" value="1"/>
</dbReference>
<reference evidence="7" key="1">
    <citation type="submission" date="2019-11" db="EMBL/GenBank/DDBJ databases">
        <authorList>
            <person name="Feng L."/>
        </authorList>
    </citation>
    <scope>NUCLEOTIDE SEQUENCE</scope>
    <source>
        <strain evidence="7">CbolteaeLFYP116</strain>
    </source>
</reference>
<evidence type="ECO:0000256" key="6">
    <source>
        <dbReference type="ARBA" id="ARBA00023136"/>
    </source>
</evidence>
<evidence type="ECO:0000256" key="5">
    <source>
        <dbReference type="ARBA" id="ARBA00022944"/>
    </source>
</evidence>
<dbReference type="Gene3D" id="3.40.50.720">
    <property type="entry name" value="NAD(P)-binding Rossmann-like Domain"/>
    <property type="match status" value="1"/>
</dbReference>
<keyword evidence="6" id="KW-0472">Membrane</keyword>
<dbReference type="PANTHER" id="PTHR37316:SF3">
    <property type="entry name" value="TEICHOIC ACID GLYCEROL-PHOSPHATE TRANSFERASE"/>
    <property type="match status" value="1"/>
</dbReference>
<dbReference type="GO" id="GO:0019350">
    <property type="term" value="P:teichoic acid biosynthetic process"/>
    <property type="evidence" value="ECO:0007669"/>
    <property type="project" value="UniProtKB-KW"/>
</dbReference>
<dbReference type="Pfam" id="PF04464">
    <property type="entry name" value="Glyphos_transf"/>
    <property type="match status" value="1"/>
</dbReference>